<reference evidence="12" key="1">
    <citation type="submission" date="2023-06" db="EMBL/GenBank/DDBJ databases">
        <title>Reference genome for the Northern bat (Eptesicus nilssonii), a most northern bat species.</title>
        <authorList>
            <person name="Laine V.N."/>
            <person name="Pulliainen A.T."/>
            <person name="Lilley T.M."/>
        </authorList>
    </citation>
    <scope>NUCLEOTIDE SEQUENCE</scope>
    <source>
        <strain evidence="12">BLF_Eptnil</strain>
        <tissue evidence="12">Kidney</tissue>
    </source>
</reference>
<feature type="active site" evidence="8">
    <location>
        <position position="357"/>
    </location>
</feature>
<evidence type="ECO:0000256" key="9">
    <source>
        <dbReference type="PROSITE-ProRule" id="PRU01106"/>
    </source>
</evidence>
<evidence type="ECO:0000259" key="11">
    <source>
        <dbReference type="PROSITE" id="PS51770"/>
    </source>
</evidence>
<keyword evidence="13" id="KW-1185">Reference proteome</keyword>
<dbReference type="Pfam" id="PF03061">
    <property type="entry name" value="4HBT"/>
    <property type="match status" value="2"/>
</dbReference>
<feature type="active site" evidence="8">
    <location>
        <position position="180"/>
    </location>
</feature>
<gene>
    <name evidence="12" type="ORF">QTO34_001254</name>
</gene>
<keyword evidence="2" id="KW-0719">Serine esterase</keyword>
<dbReference type="EMBL" id="JAULJE010000010">
    <property type="protein sequence ID" value="KAK1338144.1"/>
    <property type="molecule type" value="Genomic_DNA"/>
</dbReference>
<feature type="signal peptide" evidence="10">
    <location>
        <begin position="1"/>
        <end position="27"/>
    </location>
</feature>
<dbReference type="GO" id="GO:0006637">
    <property type="term" value="P:acyl-CoA metabolic process"/>
    <property type="evidence" value="ECO:0007669"/>
    <property type="project" value="TreeGrafter"/>
</dbReference>
<evidence type="ECO:0000256" key="8">
    <source>
        <dbReference type="PIRSR" id="PIRSR640170-1"/>
    </source>
</evidence>
<feature type="chain" id="PRO_5041340788" description="palmitoyl-CoA hydrolase" evidence="10">
    <location>
        <begin position="28"/>
        <end position="483"/>
    </location>
</feature>
<evidence type="ECO:0000256" key="1">
    <source>
        <dbReference type="ARBA" id="ARBA00004496"/>
    </source>
</evidence>
<dbReference type="GO" id="GO:0052689">
    <property type="term" value="F:carboxylic ester hydrolase activity"/>
    <property type="evidence" value="ECO:0007669"/>
    <property type="project" value="UniProtKB-KW"/>
</dbReference>
<dbReference type="PROSITE" id="PS51770">
    <property type="entry name" value="HOTDOG_ACOT"/>
    <property type="match status" value="2"/>
</dbReference>
<dbReference type="CDD" id="cd03442">
    <property type="entry name" value="BFIT_BACH"/>
    <property type="match status" value="2"/>
</dbReference>
<name>A0AA40LNQ3_CNENI</name>
<feature type="domain" description="HotDog ACOT-type" evidence="11">
    <location>
        <begin position="326"/>
        <end position="440"/>
    </location>
</feature>
<dbReference type="PANTHER" id="PTHR11049">
    <property type="entry name" value="ACYL COENZYME A THIOESTER HYDROLASE"/>
    <property type="match status" value="1"/>
</dbReference>
<keyword evidence="10" id="KW-0732">Signal</keyword>
<keyword evidence="6" id="KW-0443">Lipid metabolism</keyword>
<accession>A0AA40LNQ3</accession>
<dbReference type="InterPro" id="IPR033120">
    <property type="entry name" value="HOTDOG_ACOT"/>
</dbReference>
<evidence type="ECO:0000256" key="7">
    <source>
        <dbReference type="ARBA" id="ARBA00038848"/>
    </source>
</evidence>
<protein>
    <recommendedName>
        <fullName evidence="7">palmitoyl-CoA hydrolase</fullName>
        <ecNumber evidence="7">3.1.2.2</ecNumber>
    </recommendedName>
</protein>
<dbReference type="PANTHER" id="PTHR11049:SF24">
    <property type="entry name" value="CYTOSOLIC ACYL COENZYME A THIOESTER HYDROLASE"/>
    <property type="match status" value="1"/>
</dbReference>
<evidence type="ECO:0000256" key="3">
    <source>
        <dbReference type="ARBA" id="ARBA00022490"/>
    </source>
</evidence>
<evidence type="ECO:0000256" key="6">
    <source>
        <dbReference type="ARBA" id="ARBA00023098"/>
    </source>
</evidence>
<proteinExistence type="predicted"/>
<organism evidence="12 13">
    <name type="scientific">Cnephaeus nilssonii</name>
    <name type="common">Northern bat</name>
    <name type="synonym">Eptesicus nilssonii</name>
    <dbReference type="NCBI Taxonomy" id="3371016"/>
    <lineage>
        <taxon>Eukaryota</taxon>
        <taxon>Metazoa</taxon>
        <taxon>Chordata</taxon>
        <taxon>Craniata</taxon>
        <taxon>Vertebrata</taxon>
        <taxon>Euteleostomi</taxon>
        <taxon>Mammalia</taxon>
        <taxon>Eutheria</taxon>
        <taxon>Laurasiatheria</taxon>
        <taxon>Chiroptera</taxon>
        <taxon>Yangochiroptera</taxon>
        <taxon>Vespertilionidae</taxon>
        <taxon>Cnephaeus</taxon>
    </lineage>
</organism>
<dbReference type="EC" id="3.1.2.2" evidence="7"/>
<keyword evidence="5 9" id="KW-0378">Hydrolase</keyword>
<evidence type="ECO:0000256" key="10">
    <source>
        <dbReference type="SAM" id="SignalP"/>
    </source>
</evidence>
<dbReference type="AlphaFoldDB" id="A0AA40LNQ3"/>
<dbReference type="InterPro" id="IPR040170">
    <property type="entry name" value="Cytosol_ACT"/>
</dbReference>
<evidence type="ECO:0000313" key="12">
    <source>
        <dbReference type="EMBL" id="KAK1338144.1"/>
    </source>
</evidence>
<evidence type="ECO:0000256" key="4">
    <source>
        <dbReference type="ARBA" id="ARBA00022737"/>
    </source>
</evidence>
<comment type="caution">
    <text evidence="12">The sequence shown here is derived from an EMBL/GenBank/DDBJ whole genome shotgun (WGS) entry which is preliminary data.</text>
</comment>
<dbReference type="InterPro" id="IPR029069">
    <property type="entry name" value="HotDog_dom_sf"/>
</dbReference>
<dbReference type="GO" id="GO:0009062">
    <property type="term" value="P:fatty acid catabolic process"/>
    <property type="evidence" value="ECO:0007669"/>
    <property type="project" value="TreeGrafter"/>
</dbReference>
<dbReference type="SUPFAM" id="SSF54637">
    <property type="entry name" value="Thioesterase/thiol ester dehydrase-isomerase"/>
    <property type="match status" value="2"/>
</dbReference>
<dbReference type="GO" id="GO:0005829">
    <property type="term" value="C:cytosol"/>
    <property type="evidence" value="ECO:0007669"/>
    <property type="project" value="TreeGrafter"/>
</dbReference>
<evidence type="ECO:0000256" key="2">
    <source>
        <dbReference type="ARBA" id="ARBA00022487"/>
    </source>
</evidence>
<dbReference type="GO" id="GO:0052816">
    <property type="term" value="F:long-chain fatty acyl-CoA hydrolase activity"/>
    <property type="evidence" value="ECO:0007669"/>
    <property type="project" value="TreeGrafter"/>
</dbReference>
<feature type="domain" description="HotDog ACOT-type" evidence="11">
    <location>
        <begin position="164"/>
        <end position="282"/>
    </location>
</feature>
<sequence length="483" mass="52288">MALGPLGDVHLLACGWMACCCTACCLSFSSCCMCTGWATMVCPANTIGWHSAPVPITWRLSGCEQRLPAPITPEGFSTSPAPEGRSGQQPPLHTLMALAPLAPAAGASPSALCHQWKRWPWAPPSLSMGDPGSFIHRPGLPDTCALLKPPAATAASMSGPTGETPSAIQICRIMRPDDANVAGNVHGGTILKMIEEAGVIISTRHCNSQNGERCVAILARVERTDFLSPMCIGEVAHVSAEITYTSKHSVEVQVHVMSENILTGTKKLTNKATLWYVPLSLKNVDKVLEEEGRRRYEAQKLERMETKWRNGDIVQPGLNPEPNTVSYSQSSLIHLVGPSDCTLHGFMHGGVTMKLMDEVAGIVAARHCKTNIVTASVDAINFHDKIRKGCVITISGRMTFTSNKSMEIEVLVDADPVVVHMQRCYRAASAFFTYTEDEKKRFEEGQGRYLQMKAKRQGQPCSCCRCSHALMALVLLASADGAE</sequence>
<keyword evidence="4" id="KW-0677">Repeat</keyword>
<dbReference type="FunFam" id="3.10.129.10:FF:000010">
    <property type="entry name" value="Cytosolic acyl coenzyme A thioester hydrolase"/>
    <property type="match status" value="1"/>
</dbReference>
<dbReference type="Gene3D" id="3.10.129.10">
    <property type="entry name" value="Hotdog Thioesterase"/>
    <property type="match status" value="2"/>
</dbReference>
<comment type="subcellular location">
    <subcellularLocation>
        <location evidence="1">Cytoplasm</location>
    </subcellularLocation>
</comment>
<evidence type="ECO:0000256" key="5">
    <source>
        <dbReference type="ARBA" id="ARBA00022801"/>
    </source>
</evidence>
<evidence type="ECO:0000313" key="13">
    <source>
        <dbReference type="Proteomes" id="UP001177744"/>
    </source>
</evidence>
<keyword evidence="3" id="KW-0963">Cytoplasm</keyword>
<dbReference type="Proteomes" id="UP001177744">
    <property type="component" value="Unassembled WGS sequence"/>
</dbReference>
<dbReference type="InterPro" id="IPR006683">
    <property type="entry name" value="Thioestr_dom"/>
</dbReference>
<dbReference type="FunFam" id="3.10.129.10:FF:000009">
    <property type="entry name" value="Cytosolic acyl coenzyme A thioester hydrolase"/>
    <property type="match status" value="1"/>
</dbReference>